<keyword evidence="8" id="KW-1185">Reference proteome</keyword>
<dbReference type="Proteomes" id="UP000445696">
    <property type="component" value="Unassembled WGS sequence"/>
</dbReference>
<protein>
    <recommendedName>
        <fullName evidence="5">5-formyltetrahydrofolate cyclo-ligase</fullName>
        <ecNumber evidence="5">6.3.3.2</ecNumber>
    </recommendedName>
</protein>
<comment type="cofactor">
    <cofactor evidence="5">
        <name>Mg(2+)</name>
        <dbReference type="ChEBI" id="CHEBI:18420"/>
    </cofactor>
</comment>
<keyword evidence="7" id="KW-0436">Ligase</keyword>
<dbReference type="EC" id="6.3.3.2" evidence="5"/>
<keyword evidence="3 4" id="KW-0067">ATP-binding</keyword>
<dbReference type="SUPFAM" id="SSF100950">
    <property type="entry name" value="NagB/RpiA/CoA transferase-like"/>
    <property type="match status" value="1"/>
</dbReference>
<evidence type="ECO:0000256" key="1">
    <source>
        <dbReference type="ARBA" id="ARBA00010638"/>
    </source>
</evidence>
<dbReference type="GO" id="GO:0030272">
    <property type="term" value="F:5-formyltetrahydrofolate cyclo-ligase activity"/>
    <property type="evidence" value="ECO:0007669"/>
    <property type="project" value="UniProtKB-EC"/>
</dbReference>
<dbReference type="Pfam" id="PF01812">
    <property type="entry name" value="5-FTHF_cyc-lig"/>
    <property type="match status" value="1"/>
</dbReference>
<organism evidence="7 8">
    <name type="scientific">Sneathiella chungangensis</name>
    <dbReference type="NCBI Taxonomy" id="1418234"/>
    <lineage>
        <taxon>Bacteria</taxon>
        <taxon>Pseudomonadati</taxon>
        <taxon>Pseudomonadota</taxon>
        <taxon>Alphaproteobacteria</taxon>
        <taxon>Sneathiellales</taxon>
        <taxon>Sneathiellaceae</taxon>
        <taxon>Sneathiella</taxon>
    </lineage>
</organism>
<sequence>MTLSLDEQKQEQRNAATSRRAEIAPGAAADSAAERFLDTFADLSGQIVSLYWPLGSELDTRPLLRRLHVLGVICALPVVEKADHPLSFRRWDPDTVLEPGRFKVLVPANSAPTVTPDIVVTPMLAFDALGYRLGYGGGFYDRTLAGLRARGSCRAVGYAYAAQEVAKVITDRYDQRLDYMVTEKEVRKIS</sequence>
<evidence type="ECO:0000256" key="3">
    <source>
        <dbReference type="ARBA" id="ARBA00022840"/>
    </source>
</evidence>
<keyword evidence="5" id="KW-0479">Metal-binding</keyword>
<dbReference type="GO" id="GO:0005524">
    <property type="term" value="F:ATP binding"/>
    <property type="evidence" value="ECO:0007669"/>
    <property type="project" value="UniProtKB-KW"/>
</dbReference>
<dbReference type="GO" id="GO:0046872">
    <property type="term" value="F:metal ion binding"/>
    <property type="evidence" value="ECO:0007669"/>
    <property type="project" value="UniProtKB-KW"/>
</dbReference>
<dbReference type="GO" id="GO:0035999">
    <property type="term" value="P:tetrahydrofolate interconversion"/>
    <property type="evidence" value="ECO:0007669"/>
    <property type="project" value="TreeGrafter"/>
</dbReference>
<proteinExistence type="inferred from homology"/>
<dbReference type="PANTHER" id="PTHR23407">
    <property type="entry name" value="ATPASE INHIBITOR/5-FORMYLTETRAHYDROFOLATE CYCLO-LIGASE"/>
    <property type="match status" value="1"/>
</dbReference>
<keyword evidence="2 4" id="KW-0547">Nucleotide-binding</keyword>
<gene>
    <name evidence="7" type="ORF">GQF03_07105</name>
</gene>
<feature type="binding site" evidence="4">
    <location>
        <begin position="132"/>
        <end position="140"/>
    </location>
    <ligand>
        <name>ATP</name>
        <dbReference type="ChEBI" id="CHEBI:30616"/>
    </ligand>
</feature>
<dbReference type="InterPro" id="IPR024185">
    <property type="entry name" value="FTHF_cligase-like_sf"/>
</dbReference>
<comment type="caution">
    <text evidence="7">The sequence shown here is derived from an EMBL/GenBank/DDBJ whole genome shotgun (WGS) entry which is preliminary data.</text>
</comment>
<evidence type="ECO:0000256" key="5">
    <source>
        <dbReference type="RuleBase" id="RU361279"/>
    </source>
</evidence>
<evidence type="ECO:0000256" key="2">
    <source>
        <dbReference type="ARBA" id="ARBA00022741"/>
    </source>
</evidence>
<feature type="region of interest" description="Disordered" evidence="6">
    <location>
        <begin position="1"/>
        <end position="24"/>
    </location>
</feature>
<comment type="similarity">
    <text evidence="1 5">Belongs to the 5-formyltetrahydrofolate cyclo-ligase family.</text>
</comment>
<dbReference type="EMBL" id="WTVA01000003">
    <property type="protein sequence ID" value="MZR22093.1"/>
    <property type="molecule type" value="Genomic_DNA"/>
</dbReference>
<keyword evidence="5" id="KW-0460">Magnesium</keyword>
<dbReference type="AlphaFoldDB" id="A0A845MDG7"/>
<dbReference type="OrthoDB" id="9801938at2"/>
<name>A0A845MDG7_9PROT</name>
<reference evidence="7 8" key="1">
    <citation type="journal article" date="2014" name="Int. J. Syst. Evol. Microbiol.">
        <title>Sneathiella chungangensis sp. nov., isolated from a marine sand, and emended description of the genus Sneathiella.</title>
        <authorList>
            <person name="Siamphan C."/>
            <person name="Kim H."/>
            <person name="Lee J.S."/>
            <person name="Kim W."/>
        </authorList>
    </citation>
    <scope>NUCLEOTIDE SEQUENCE [LARGE SCALE GENOMIC DNA]</scope>
    <source>
        <strain evidence="7 8">KCTC 32476</strain>
    </source>
</reference>
<evidence type="ECO:0000313" key="7">
    <source>
        <dbReference type="EMBL" id="MZR22093.1"/>
    </source>
</evidence>
<accession>A0A845MDG7</accession>
<dbReference type="InterPro" id="IPR037171">
    <property type="entry name" value="NagB/RpiA_transferase-like"/>
</dbReference>
<feature type="binding site" evidence="4">
    <location>
        <position position="57"/>
    </location>
    <ligand>
        <name>substrate</name>
    </ligand>
</feature>
<comment type="catalytic activity">
    <reaction evidence="5">
        <text>(6S)-5-formyl-5,6,7,8-tetrahydrofolate + ATP = (6R)-5,10-methenyltetrahydrofolate + ADP + phosphate</text>
        <dbReference type="Rhea" id="RHEA:10488"/>
        <dbReference type="ChEBI" id="CHEBI:30616"/>
        <dbReference type="ChEBI" id="CHEBI:43474"/>
        <dbReference type="ChEBI" id="CHEBI:57455"/>
        <dbReference type="ChEBI" id="CHEBI:57457"/>
        <dbReference type="ChEBI" id="CHEBI:456216"/>
        <dbReference type="EC" id="6.3.3.2"/>
    </reaction>
</comment>
<dbReference type="Gene3D" id="3.40.50.10420">
    <property type="entry name" value="NagB/RpiA/CoA transferase-like"/>
    <property type="match status" value="1"/>
</dbReference>
<dbReference type="RefSeq" id="WP_161338536.1">
    <property type="nucleotide sequence ID" value="NZ_JBHSDG010000005.1"/>
</dbReference>
<feature type="compositionally biased region" description="Basic and acidic residues" evidence="6">
    <location>
        <begin position="1"/>
        <end position="12"/>
    </location>
</feature>
<dbReference type="PIRSF" id="PIRSF006806">
    <property type="entry name" value="FTHF_cligase"/>
    <property type="match status" value="1"/>
</dbReference>
<dbReference type="InterPro" id="IPR002698">
    <property type="entry name" value="FTHF_cligase"/>
</dbReference>
<dbReference type="NCBIfam" id="TIGR02727">
    <property type="entry name" value="MTHFS_bact"/>
    <property type="match status" value="1"/>
</dbReference>
<evidence type="ECO:0000256" key="6">
    <source>
        <dbReference type="SAM" id="MobiDB-lite"/>
    </source>
</evidence>
<evidence type="ECO:0000313" key="8">
    <source>
        <dbReference type="Proteomes" id="UP000445696"/>
    </source>
</evidence>
<feature type="binding site" evidence="4">
    <location>
        <begin position="9"/>
        <end position="13"/>
    </location>
    <ligand>
        <name>ATP</name>
        <dbReference type="ChEBI" id="CHEBI:30616"/>
    </ligand>
</feature>
<dbReference type="PANTHER" id="PTHR23407:SF1">
    <property type="entry name" value="5-FORMYLTETRAHYDROFOLATE CYCLO-LIGASE"/>
    <property type="match status" value="1"/>
</dbReference>
<dbReference type="GO" id="GO:0009396">
    <property type="term" value="P:folic acid-containing compound biosynthetic process"/>
    <property type="evidence" value="ECO:0007669"/>
    <property type="project" value="TreeGrafter"/>
</dbReference>
<evidence type="ECO:0000256" key="4">
    <source>
        <dbReference type="PIRSR" id="PIRSR006806-1"/>
    </source>
</evidence>